<organism evidence="2 3">
    <name type="scientific">Brumicola blandensis</name>
    <dbReference type="NCBI Taxonomy" id="3075611"/>
    <lineage>
        <taxon>Bacteria</taxon>
        <taxon>Pseudomonadati</taxon>
        <taxon>Pseudomonadota</taxon>
        <taxon>Gammaproteobacteria</taxon>
        <taxon>Alteromonadales</taxon>
        <taxon>Alteromonadaceae</taxon>
        <taxon>Brumicola</taxon>
    </lineage>
</organism>
<dbReference type="Gene3D" id="3.20.20.100">
    <property type="entry name" value="NADP-dependent oxidoreductase domain"/>
    <property type="match status" value="1"/>
</dbReference>
<dbReference type="SUPFAM" id="SSF51430">
    <property type="entry name" value="NAD(P)-linked oxidoreductase"/>
    <property type="match status" value="1"/>
</dbReference>
<dbReference type="InterPro" id="IPR036812">
    <property type="entry name" value="NAD(P)_OxRdtase_dom_sf"/>
</dbReference>
<dbReference type="PANTHER" id="PTHR43364">
    <property type="entry name" value="NADH-SPECIFIC METHYLGLYOXAL REDUCTASE-RELATED"/>
    <property type="match status" value="1"/>
</dbReference>
<dbReference type="GO" id="GO:0005829">
    <property type="term" value="C:cytosol"/>
    <property type="evidence" value="ECO:0007669"/>
    <property type="project" value="TreeGrafter"/>
</dbReference>
<protein>
    <submittedName>
        <fullName evidence="2">Aldo/keto reductase</fullName>
    </submittedName>
</protein>
<reference evidence="2 3" key="1">
    <citation type="submission" date="2023-09" db="EMBL/GenBank/DDBJ databases">
        <authorList>
            <person name="Rey-Velasco X."/>
        </authorList>
    </citation>
    <scope>NUCLEOTIDE SEQUENCE [LARGE SCALE GENOMIC DNA]</scope>
    <source>
        <strain evidence="2 3">W409</strain>
    </source>
</reference>
<sequence length="323" mass="36012">MTELPIHDYYPQASQLVYGCMNLGGGWNNNSVSDSDIKEATAIVETCLAHKINVFDLADIYTFGKSEEVFGQVLKSMPSLRKQMILQTKVGIKLTPTHEVKQYDLSPEWITKALNNSLKRLQSENVDILFLHRPDPLMDLDDTAEALNKLHKQGKFSHLAVSNMHAAQIAWLQSATTVPIIANQLQMSLEHADFVEETITTNMKEGCSSGFPRGTLEFCEQQNMQLQAWGSLAQGKYSGNGSDSPTEAELATSKLVCQLANRYSSNANAIVLAWLMKHPVNIQPVIGTTNTDRIIECTKAGKVNLSREDWYQLFEKARGHEIP</sequence>
<evidence type="ECO:0000259" key="1">
    <source>
        <dbReference type="Pfam" id="PF00248"/>
    </source>
</evidence>
<dbReference type="EMBL" id="JAVRIE010000005">
    <property type="protein sequence ID" value="MDT0583558.1"/>
    <property type="molecule type" value="Genomic_DNA"/>
</dbReference>
<dbReference type="InterPro" id="IPR023210">
    <property type="entry name" value="NADP_OxRdtase_dom"/>
</dbReference>
<comment type="caution">
    <text evidence="2">The sequence shown here is derived from an EMBL/GenBank/DDBJ whole genome shotgun (WGS) entry which is preliminary data.</text>
</comment>
<evidence type="ECO:0000313" key="2">
    <source>
        <dbReference type="EMBL" id="MDT0583558.1"/>
    </source>
</evidence>
<dbReference type="Proteomes" id="UP001249020">
    <property type="component" value="Unassembled WGS sequence"/>
</dbReference>
<dbReference type="InterPro" id="IPR050523">
    <property type="entry name" value="AKR_Detox_Biosynth"/>
</dbReference>
<keyword evidence="3" id="KW-1185">Reference proteome</keyword>
<gene>
    <name evidence="2" type="ORF">RM544_13495</name>
</gene>
<accession>A0AAW8R8N7</accession>
<feature type="domain" description="NADP-dependent oxidoreductase" evidence="1">
    <location>
        <begin position="16"/>
        <end position="313"/>
    </location>
</feature>
<dbReference type="Pfam" id="PF00248">
    <property type="entry name" value="Aldo_ket_red"/>
    <property type="match status" value="1"/>
</dbReference>
<name>A0AAW8R8N7_9ALTE</name>
<proteinExistence type="predicted"/>
<dbReference type="RefSeq" id="WP_311362325.1">
    <property type="nucleotide sequence ID" value="NZ_JAVRIE010000005.1"/>
</dbReference>
<evidence type="ECO:0000313" key="3">
    <source>
        <dbReference type="Proteomes" id="UP001249020"/>
    </source>
</evidence>
<dbReference type="PANTHER" id="PTHR43364:SF1">
    <property type="entry name" value="OXIDOREDUCTASE YDHF"/>
    <property type="match status" value="1"/>
</dbReference>
<dbReference type="AlphaFoldDB" id="A0AAW8R8N7"/>